<reference evidence="1" key="1">
    <citation type="submission" date="2023-03" db="UniProtKB">
        <authorList>
            <consortium name="EnsemblPlants"/>
        </authorList>
    </citation>
    <scope>IDENTIFICATION</scope>
</reference>
<organism evidence="1">
    <name type="scientific">Cucumis melo</name>
    <name type="common">Muskmelon</name>
    <dbReference type="NCBI Taxonomy" id="3656"/>
    <lineage>
        <taxon>Eukaryota</taxon>
        <taxon>Viridiplantae</taxon>
        <taxon>Streptophyta</taxon>
        <taxon>Embryophyta</taxon>
        <taxon>Tracheophyta</taxon>
        <taxon>Spermatophyta</taxon>
        <taxon>Magnoliopsida</taxon>
        <taxon>eudicotyledons</taxon>
        <taxon>Gunneridae</taxon>
        <taxon>Pentapetalae</taxon>
        <taxon>rosids</taxon>
        <taxon>fabids</taxon>
        <taxon>Cucurbitales</taxon>
        <taxon>Cucurbitaceae</taxon>
        <taxon>Benincaseae</taxon>
        <taxon>Cucumis</taxon>
    </lineage>
</organism>
<dbReference type="EnsemblPlants" id="MELO3C031351.2.1">
    <property type="protein sequence ID" value="MELO3C031351.2.1"/>
    <property type="gene ID" value="MELO3C031351.2"/>
</dbReference>
<accession>A0A9I9EB67</accession>
<dbReference type="Gramene" id="MELO3C031351.2.1">
    <property type="protein sequence ID" value="MELO3C031351.2.1"/>
    <property type="gene ID" value="MELO3C031351.2"/>
</dbReference>
<name>A0A9I9EB67_CUCME</name>
<dbReference type="AlphaFoldDB" id="A0A9I9EB67"/>
<sequence length="123" mass="13622">MKKARANFDVHWSVPVELRSLFGMVSNTRSGCLTGQEEIGRSYTRGKTSLRLYSTVWSRQISVEKNVVGRLHAVFRSKLASSPEEFRKAIVSNPVMEIGKSGVGIQFLGSFKPIDCEVAASDL</sequence>
<proteinExistence type="predicted"/>
<protein>
    <submittedName>
        <fullName evidence="1">Uncharacterized protein</fullName>
    </submittedName>
</protein>
<evidence type="ECO:0000313" key="1">
    <source>
        <dbReference type="EnsemblPlants" id="MELO3C031351.2.1"/>
    </source>
</evidence>